<reference evidence="1 2" key="1">
    <citation type="submission" date="2016-10" db="EMBL/GenBank/DDBJ databases">
        <authorList>
            <person name="de Groot N.N."/>
        </authorList>
    </citation>
    <scope>NUCLEOTIDE SEQUENCE [LARGE SCALE GENOMIC DNA]</scope>
    <source>
        <strain evidence="1 2">CGMCC 4.5727</strain>
    </source>
</reference>
<proteinExistence type="predicted"/>
<organism evidence="1 2">
    <name type="scientific">Streptomyces indicus</name>
    <dbReference type="NCBI Taxonomy" id="417292"/>
    <lineage>
        <taxon>Bacteria</taxon>
        <taxon>Bacillati</taxon>
        <taxon>Actinomycetota</taxon>
        <taxon>Actinomycetes</taxon>
        <taxon>Kitasatosporales</taxon>
        <taxon>Streptomycetaceae</taxon>
        <taxon>Streptomyces</taxon>
    </lineage>
</organism>
<dbReference type="AlphaFoldDB" id="A0A1G9FTL3"/>
<gene>
    <name evidence="1" type="ORF">SAMN05421806_11455</name>
</gene>
<sequence length="66" mass="7620">MDQHAEATGRTPDDERLVCARCGATADGPRPTWTFSMEDGRRRYFCDSCSREHLRAIEGRLDSSWW</sequence>
<dbReference type="STRING" id="417292.SAMN05421806_11455"/>
<dbReference type="RefSeq" id="WP_093614987.1">
    <property type="nucleotide sequence ID" value="NZ_FNFF01000014.1"/>
</dbReference>
<evidence type="ECO:0000313" key="2">
    <source>
        <dbReference type="Proteomes" id="UP000199155"/>
    </source>
</evidence>
<protein>
    <submittedName>
        <fullName evidence="1">Uncharacterized protein</fullName>
    </submittedName>
</protein>
<accession>A0A1G9FTL3</accession>
<dbReference type="OrthoDB" id="3578149at2"/>
<dbReference type="EMBL" id="FNFF01000014">
    <property type="protein sequence ID" value="SDK91734.1"/>
    <property type="molecule type" value="Genomic_DNA"/>
</dbReference>
<evidence type="ECO:0000313" key="1">
    <source>
        <dbReference type="EMBL" id="SDK91734.1"/>
    </source>
</evidence>
<name>A0A1G9FTL3_9ACTN</name>
<keyword evidence="2" id="KW-1185">Reference proteome</keyword>
<dbReference type="Proteomes" id="UP000199155">
    <property type="component" value="Unassembled WGS sequence"/>
</dbReference>